<dbReference type="AlphaFoldDB" id="A0A6I6G866"/>
<evidence type="ECO:0000313" key="1">
    <source>
        <dbReference type="EMBL" id="QGW28454.1"/>
    </source>
</evidence>
<reference evidence="1 2" key="1">
    <citation type="submission" date="2019-11" db="EMBL/GenBank/DDBJ databases">
        <authorList>
            <person name="Im W.T."/>
        </authorList>
    </citation>
    <scope>NUCLEOTIDE SEQUENCE [LARGE SCALE GENOMIC DNA]</scope>
    <source>
        <strain evidence="1 2">SB-02</strain>
    </source>
</reference>
<dbReference type="Proteomes" id="UP000426027">
    <property type="component" value="Chromosome"/>
</dbReference>
<proteinExistence type="predicted"/>
<gene>
    <name evidence="1" type="ORF">GLV81_10410</name>
</gene>
<sequence length="64" mass="7469">MTNDEILQAVRRVEGLEEMTVNERLYVSGLMNEFDKSKKHDKVKAAYILELLKVDKPSIYKILN</sequence>
<keyword evidence="2" id="KW-1185">Reference proteome</keyword>
<accession>A0A6I6G866</accession>
<dbReference type="EMBL" id="CP046566">
    <property type="protein sequence ID" value="QGW28454.1"/>
    <property type="molecule type" value="Genomic_DNA"/>
</dbReference>
<organism evidence="1 2">
    <name type="scientific">Phnomibacter ginsenosidimutans</name>
    <dbReference type="NCBI Taxonomy" id="2676868"/>
    <lineage>
        <taxon>Bacteria</taxon>
        <taxon>Pseudomonadati</taxon>
        <taxon>Bacteroidota</taxon>
        <taxon>Chitinophagia</taxon>
        <taxon>Chitinophagales</taxon>
        <taxon>Chitinophagaceae</taxon>
        <taxon>Phnomibacter</taxon>
    </lineage>
</organism>
<evidence type="ECO:0000313" key="2">
    <source>
        <dbReference type="Proteomes" id="UP000426027"/>
    </source>
</evidence>
<protein>
    <submittedName>
        <fullName evidence="1">Uncharacterized protein</fullName>
    </submittedName>
</protein>
<dbReference type="KEGG" id="fls:GLV81_10410"/>
<dbReference type="RefSeq" id="WP_157478810.1">
    <property type="nucleotide sequence ID" value="NZ_CP046566.1"/>
</dbReference>
<name>A0A6I6G866_9BACT</name>